<sequence>MSDKLHSSQDAASQAVTAKKQNSPTLEPPSLKQHRVEAVATPAYWETVEDDDDADDEYWSGEEDFVFDIMSGEEIQEKADRLLEEIRVALCNGLVWKPSCVKGNSSVNVEVKADHYQVANWAFAGSRNPSDETWEAMEYPTVAFNEDFGPIRNLLFLLPALRTCRLTTLLHSVPLTKTGSTPLALTGTHVRINLYHESWNPMEYPWQQTIAVIVSASYGTHEARDRLQETDVCPSDLEGMFSSDEDYASVSGEDDGEEAHHEEETETTGELDPSVHPD</sequence>
<comment type="caution">
    <text evidence="2">The sequence shown here is derived from an EMBL/GenBank/DDBJ whole genome shotgun (WGS) entry which is preliminary data.</text>
</comment>
<protein>
    <submittedName>
        <fullName evidence="2">Uncharacterized protein</fullName>
    </submittedName>
</protein>
<feature type="region of interest" description="Disordered" evidence="1">
    <location>
        <begin position="236"/>
        <end position="278"/>
    </location>
</feature>
<keyword evidence="3" id="KW-1185">Reference proteome</keyword>
<dbReference type="EMBL" id="JAVLET010000002">
    <property type="protein sequence ID" value="KAL0474109.1"/>
    <property type="molecule type" value="Genomic_DNA"/>
</dbReference>
<feature type="compositionally biased region" description="Polar residues" evidence="1">
    <location>
        <begin position="8"/>
        <end position="25"/>
    </location>
</feature>
<name>A0ABR3DN92_NEUIN</name>
<feature type="compositionally biased region" description="Acidic residues" evidence="1">
    <location>
        <begin position="243"/>
        <end position="257"/>
    </location>
</feature>
<organism evidence="2 3">
    <name type="scientific">Neurospora intermedia</name>
    <dbReference type="NCBI Taxonomy" id="5142"/>
    <lineage>
        <taxon>Eukaryota</taxon>
        <taxon>Fungi</taxon>
        <taxon>Dikarya</taxon>
        <taxon>Ascomycota</taxon>
        <taxon>Pezizomycotina</taxon>
        <taxon>Sordariomycetes</taxon>
        <taxon>Sordariomycetidae</taxon>
        <taxon>Sordariales</taxon>
        <taxon>Sordariaceae</taxon>
        <taxon>Neurospora</taxon>
    </lineage>
</organism>
<accession>A0ABR3DN92</accession>
<evidence type="ECO:0000313" key="2">
    <source>
        <dbReference type="EMBL" id="KAL0474109.1"/>
    </source>
</evidence>
<feature type="region of interest" description="Disordered" evidence="1">
    <location>
        <begin position="1"/>
        <end position="37"/>
    </location>
</feature>
<evidence type="ECO:0000313" key="3">
    <source>
        <dbReference type="Proteomes" id="UP001451303"/>
    </source>
</evidence>
<evidence type="ECO:0000256" key="1">
    <source>
        <dbReference type="SAM" id="MobiDB-lite"/>
    </source>
</evidence>
<gene>
    <name evidence="2" type="ORF">QR685DRAFT_542583</name>
</gene>
<reference evidence="2 3" key="1">
    <citation type="submission" date="2023-09" db="EMBL/GenBank/DDBJ databases">
        <title>Multi-omics analysis of a traditional fermented food reveals byproduct-associated fungal strains for waste-to-food upcycling.</title>
        <authorList>
            <consortium name="Lawrence Berkeley National Laboratory"/>
            <person name="Rekdal V.M."/>
            <person name="Villalobos-Escobedo J.M."/>
            <person name="Rodriguez-Valeron N."/>
            <person name="Garcia M.O."/>
            <person name="Vasquez D.P."/>
            <person name="Damayanti I."/>
            <person name="Sorensen P.M."/>
            <person name="Baidoo E.E."/>
            <person name="De Carvalho A.C."/>
            <person name="Riley R."/>
            <person name="Lipzen A."/>
            <person name="He G."/>
            <person name="Yan M."/>
            <person name="Haridas S."/>
            <person name="Daum C."/>
            <person name="Yoshinaga Y."/>
            <person name="Ng V."/>
            <person name="Grigoriev I.V."/>
            <person name="Munk R."/>
            <person name="Nuraida L."/>
            <person name="Wijaya C.H."/>
            <person name="Morales P.-C."/>
            <person name="Keasling J.D."/>
        </authorList>
    </citation>
    <scope>NUCLEOTIDE SEQUENCE [LARGE SCALE GENOMIC DNA]</scope>
    <source>
        <strain evidence="2 3">FGSC 2613</strain>
    </source>
</reference>
<dbReference type="Proteomes" id="UP001451303">
    <property type="component" value="Unassembled WGS sequence"/>
</dbReference>
<proteinExistence type="predicted"/>